<keyword evidence="1" id="KW-0479">Metal-binding</keyword>
<evidence type="ECO:0000256" key="2">
    <source>
        <dbReference type="ARBA" id="ARBA00022771"/>
    </source>
</evidence>
<dbReference type="GO" id="GO:0140082">
    <property type="term" value="F:SUMO-ubiquitin ligase activity"/>
    <property type="evidence" value="ECO:0007669"/>
    <property type="project" value="TreeGrafter"/>
</dbReference>
<dbReference type="GO" id="GO:0032183">
    <property type="term" value="F:SUMO binding"/>
    <property type="evidence" value="ECO:0007669"/>
    <property type="project" value="TreeGrafter"/>
</dbReference>
<sequence>MIRRPENQSSEDENLRIKRARIDAVEQNGEDESSVPTTQNLVTENNNNISGTAVEIVGERGLDNASEDDDLSLFRALEEGSGSDRSNVTAVVPSTNDRRPVGNDRLEVSTNDATTSRNYDQERRTIEVLSQTAGTPSASLTPGETPSLSKAGLKSNEQPDTLITEAIDLDAEEQQVLEISDEDFQEETKEPRKEYGAAKDYRCPICFDPPETALMTLCGHVFCCSCLFQMVNSSRTCRQFGHCALCRSKVYLKDVRLIILRKRQVKKKTKS</sequence>
<dbReference type="InterPro" id="IPR049627">
    <property type="entry name" value="SLX8"/>
</dbReference>
<evidence type="ECO:0000259" key="6">
    <source>
        <dbReference type="PROSITE" id="PS50089"/>
    </source>
</evidence>
<evidence type="ECO:0000313" key="7">
    <source>
        <dbReference type="EMBL" id="EJS44004.1"/>
    </source>
</evidence>
<dbReference type="SUPFAM" id="SSF57850">
    <property type="entry name" value="RING/U-box"/>
    <property type="match status" value="1"/>
</dbReference>
<feature type="compositionally biased region" description="Polar residues" evidence="5">
    <location>
        <begin position="83"/>
        <end position="95"/>
    </location>
</feature>
<evidence type="ECO:0000256" key="3">
    <source>
        <dbReference type="ARBA" id="ARBA00022833"/>
    </source>
</evidence>
<reference evidence="7 8" key="1">
    <citation type="journal article" date="2013" name="BMC Genomics">
        <title>High quality de novo sequencing and assembly of the Saccharomyces arboricolus genome.</title>
        <authorList>
            <person name="Liti G."/>
            <person name="Nguyen Ba A.N."/>
            <person name="Blythe M."/>
            <person name="Mueller C.A."/>
            <person name="Bergstroem A."/>
            <person name="Cubillos F.A."/>
            <person name="Dafhnis-Calas F."/>
            <person name="Khoshraftar S."/>
            <person name="Malla S."/>
            <person name="Mehta N."/>
            <person name="Siow C.C."/>
            <person name="Warringer J."/>
            <person name="Moses A.M."/>
            <person name="Louis E.J."/>
            <person name="Nieduszynski C.A."/>
        </authorList>
    </citation>
    <scope>NUCLEOTIDE SEQUENCE [LARGE SCALE GENOMIC DNA]</scope>
    <source>
        <strain evidence="8">H-6 / AS 2.3317 / CBS 10644</strain>
    </source>
</reference>
<dbReference type="PROSITE" id="PS50089">
    <property type="entry name" value="ZF_RING_2"/>
    <property type="match status" value="1"/>
</dbReference>
<dbReference type="Proteomes" id="UP000006968">
    <property type="component" value="Chromosome V"/>
</dbReference>
<dbReference type="PROSITE" id="PS00518">
    <property type="entry name" value="ZF_RING_1"/>
    <property type="match status" value="1"/>
</dbReference>
<feature type="region of interest" description="Disordered" evidence="5">
    <location>
        <begin position="24"/>
        <end position="46"/>
    </location>
</feature>
<comment type="caution">
    <text evidence="7">The sequence shown here is derived from an EMBL/GenBank/DDBJ whole genome shotgun (WGS) entry which is preliminary data.</text>
</comment>
<dbReference type="Gene3D" id="3.30.40.10">
    <property type="entry name" value="Zinc/RING finger domain, C3HC4 (zinc finger)"/>
    <property type="match status" value="1"/>
</dbReference>
<dbReference type="InterPro" id="IPR017907">
    <property type="entry name" value="Znf_RING_CS"/>
</dbReference>
<feature type="domain" description="RING-type" evidence="6">
    <location>
        <begin position="203"/>
        <end position="247"/>
    </location>
</feature>
<protein>
    <submittedName>
        <fullName evidence="7">Slx8p</fullName>
    </submittedName>
</protein>
<dbReference type="OrthoDB" id="6270329at2759"/>
<proteinExistence type="predicted"/>
<feature type="compositionally biased region" description="Polar residues" evidence="5">
    <location>
        <begin position="34"/>
        <end position="46"/>
    </location>
</feature>
<dbReference type="AlphaFoldDB" id="J8Q8S5"/>
<dbReference type="GO" id="GO:0008270">
    <property type="term" value="F:zinc ion binding"/>
    <property type="evidence" value="ECO:0007669"/>
    <property type="project" value="UniProtKB-KW"/>
</dbReference>
<dbReference type="PANTHER" id="PTHR47094">
    <property type="entry name" value="ELFLESS, ISOFORM B"/>
    <property type="match status" value="1"/>
</dbReference>
<dbReference type="InterPro" id="IPR013083">
    <property type="entry name" value="Znf_RING/FYVE/PHD"/>
</dbReference>
<keyword evidence="2 4" id="KW-0863">Zinc-finger</keyword>
<organism evidence="7 8">
    <name type="scientific">Saccharomyces arboricola (strain H-6 / AS 2.3317 / CBS 10644)</name>
    <name type="common">Yeast</name>
    <dbReference type="NCBI Taxonomy" id="1160507"/>
    <lineage>
        <taxon>Eukaryota</taxon>
        <taxon>Fungi</taxon>
        <taxon>Dikarya</taxon>
        <taxon>Ascomycota</taxon>
        <taxon>Saccharomycotina</taxon>
        <taxon>Saccharomycetes</taxon>
        <taxon>Saccharomycetales</taxon>
        <taxon>Saccharomycetaceae</taxon>
        <taxon>Saccharomyces</taxon>
    </lineage>
</organism>
<feature type="compositionally biased region" description="Basic and acidic residues" evidence="5">
    <location>
        <begin position="96"/>
        <end position="107"/>
    </location>
</feature>
<dbReference type="GO" id="GO:0006511">
    <property type="term" value="P:ubiquitin-dependent protein catabolic process"/>
    <property type="evidence" value="ECO:0007669"/>
    <property type="project" value="TreeGrafter"/>
</dbReference>
<dbReference type="Pfam" id="PF00097">
    <property type="entry name" value="zf-C3HC4"/>
    <property type="match status" value="1"/>
</dbReference>
<dbReference type="EMBL" id="ALIE01000057">
    <property type="protein sequence ID" value="EJS44004.1"/>
    <property type="molecule type" value="Genomic_DNA"/>
</dbReference>
<feature type="region of interest" description="Disordered" evidence="5">
    <location>
        <begin position="79"/>
        <end position="157"/>
    </location>
</feature>
<dbReference type="InterPro" id="IPR018957">
    <property type="entry name" value="Znf_C3HC4_RING-type"/>
</dbReference>
<dbReference type="GO" id="GO:0033768">
    <property type="term" value="C:SUMO-targeted ubiquitin ligase complex"/>
    <property type="evidence" value="ECO:0007669"/>
    <property type="project" value="TreeGrafter"/>
</dbReference>
<evidence type="ECO:0000256" key="5">
    <source>
        <dbReference type="SAM" id="MobiDB-lite"/>
    </source>
</evidence>
<dbReference type="InterPro" id="IPR001841">
    <property type="entry name" value="Znf_RING"/>
</dbReference>
<dbReference type="UniPathway" id="UPA00143"/>
<keyword evidence="3" id="KW-0862">Zinc</keyword>
<dbReference type="HOGENOM" id="CLU_081643_0_0_1"/>
<evidence type="ECO:0000256" key="1">
    <source>
        <dbReference type="ARBA" id="ARBA00022723"/>
    </source>
</evidence>
<dbReference type="GO" id="GO:0016567">
    <property type="term" value="P:protein ubiquitination"/>
    <property type="evidence" value="ECO:0007669"/>
    <property type="project" value="UniProtKB-UniPathway"/>
</dbReference>
<accession>J8Q8S5</accession>
<evidence type="ECO:0000256" key="4">
    <source>
        <dbReference type="PROSITE-ProRule" id="PRU00175"/>
    </source>
</evidence>
<dbReference type="CDD" id="cd23142">
    <property type="entry name" value="RING-HC_CHR27-like"/>
    <property type="match status" value="1"/>
</dbReference>
<dbReference type="PANTHER" id="PTHR47094:SF1">
    <property type="entry name" value="RING-TYPE E3 UBIQUITIN TRANSFERASE"/>
    <property type="match status" value="1"/>
</dbReference>
<gene>
    <name evidence="7" type="ORF">SU7_0920</name>
</gene>
<feature type="compositionally biased region" description="Polar residues" evidence="5">
    <location>
        <begin position="108"/>
        <end position="118"/>
    </location>
</feature>
<dbReference type="GO" id="GO:0061630">
    <property type="term" value="F:ubiquitin protein ligase activity"/>
    <property type="evidence" value="ECO:0007669"/>
    <property type="project" value="InterPro"/>
</dbReference>
<dbReference type="SMART" id="SM00184">
    <property type="entry name" value="RING"/>
    <property type="match status" value="1"/>
</dbReference>
<name>J8Q8S5_SACAR</name>
<feature type="compositionally biased region" description="Polar residues" evidence="5">
    <location>
        <begin position="128"/>
        <end position="148"/>
    </location>
</feature>
<evidence type="ECO:0000313" key="8">
    <source>
        <dbReference type="Proteomes" id="UP000006968"/>
    </source>
</evidence>
<keyword evidence="8" id="KW-1185">Reference proteome</keyword>